<organism evidence="1 2">
    <name type="scientific">Laetiporus sulphureus 93-53</name>
    <dbReference type="NCBI Taxonomy" id="1314785"/>
    <lineage>
        <taxon>Eukaryota</taxon>
        <taxon>Fungi</taxon>
        <taxon>Dikarya</taxon>
        <taxon>Basidiomycota</taxon>
        <taxon>Agaricomycotina</taxon>
        <taxon>Agaricomycetes</taxon>
        <taxon>Polyporales</taxon>
        <taxon>Laetiporus</taxon>
    </lineage>
</organism>
<dbReference type="GeneID" id="63824248"/>
<accession>A0A165CX71</accession>
<proteinExistence type="predicted"/>
<keyword evidence="2" id="KW-1185">Reference proteome</keyword>
<evidence type="ECO:0000313" key="2">
    <source>
        <dbReference type="Proteomes" id="UP000076871"/>
    </source>
</evidence>
<evidence type="ECO:0000313" key="1">
    <source>
        <dbReference type="EMBL" id="KZT03640.1"/>
    </source>
</evidence>
<name>A0A165CX71_9APHY</name>
<reference evidence="1 2" key="1">
    <citation type="journal article" date="2016" name="Mol. Biol. Evol.">
        <title>Comparative Genomics of Early-Diverging Mushroom-Forming Fungi Provides Insights into the Origins of Lignocellulose Decay Capabilities.</title>
        <authorList>
            <person name="Nagy L.G."/>
            <person name="Riley R."/>
            <person name="Tritt A."/>
            <person name="Adam C."/>
            <person name="Daum C."/>
            <person name="Floudas D."/>
            <person name="Sun H."/>
            <person name="Yadav J.S."/>
            <person name="Pangilinan J."/>
            <person name="Larsson K.H."/>
            <person name="Matsuura K."/>
            <person name="Barry K."/>
            <person name="Labutti K."/>
            <person name="Kuo R."/>
            <person name="Ohm R.A."/>
            <person name="Bhattacharya S.S."/>
            <person name="Shirouzu T."/>
            <person name="Yoshinaga Y."/>
            <person name="Martin F.M."/>
            <person name="Grigoriev I.V."/>
            <person name="Hibbett D.S."/>
        </authorList>
    </citation>
    <scope>NUCLEOTIDE SEQUENCE [LARGE SCALE GENOMIC DNA]</scope>
    <source>
        <strain evidence="1 2">93-53</strain>
    </source>
</reference>
<dbReference type="InParanoid" id="A0A165CX71"/>
<dbReference type="RefSeq" id="XP_040761380.1">
    <property type="nucleotide sequence ID" value="XM_040907219.1"/>
</dbReference>
<dbReference type="AlphaFoldDB" id="A0A165CX71"/>
<dbReference type="Proteomes" id="UP000076871">
    <property type="component" value="Unassembled WGS sequence"/>
</dbReference>
<protein>
    <submittedName>
        <fullName evidence="1">Uncharacterized protein</fullName>
    </submittedName>
</protein>
<sequence>MRPILRDDRRSVNVVKKSAWIVKTVIRTDRVYHDVPTLSTPLLVLTASIQSFSDSRGEYAASKAPIASQGVTRQSIFTGADEEPVKKHIDATSDIELLRCILLTINFQSLNGSQASCGLCGQIFTWGKLSGSKSNTSMKEDRVIDAFVRSFSQEKEMEENRTYTWARLYAVNHNFLREVGL</sequence>
<dbReference type="EMBL" id="KV427642">
    <property type="protein sequence ID" value="KZT03640.1"/>
    <property type="molecule type" value="Genomic_DNA"/>
</dbReference>
<gene>
    <name evidence="1" type="ORF">LAESUDRAFT_716030</name>
</gene>